<dbReference type="InterPro" id="IPR017452">
    <property type="entry name" value="GPCR_Rhodpsn_7TM"/>
</dbReference>
<dbReference type="PANTHER" id="PTHR45698:SF1">
    <property type="entry name" value="TRACE AMINE-ASSOCIATED RECEPTOR 13C-LIKE"/>
    <property type="match status" value="1"/>
</dbReference>
<dbReference type="Pfam" id="PF00001">
    <property type="entry name" value="7tm_1"/>
    <property type="match status" value="1"/>
</dbReference>
<feature type="transmembrane region" description="Helical" evidence="6">
    <location>
        <begin position="32"/>
        <end position="53"/>
    </location>
</feature>
<evidence type="ECO:0000259" key="7">
    <source>
        <dbReference type="PROSITE" id="PS50262"/>
    </source>
</evidence>
<evidence type="ECO:0000256" key="4">
    <source>
        <dbReference type="ARBA" id="ARBA00023136"/>
    </source>
</evidence>
<evidence type="ECO:0000256" key="2">
    <source>
        <dbReference type="ARBA" id="ARBA00022692"/>
    </source>
</evidence>
<feature type="transmembrane region" description="Helical" evidence="6">
    <location>
        <begin position="109"/>
        <end position="131"/>
    </location>
</feature>
<feature type="non-terminal residue" evidence="8">
    <location>
        <position position="1"/>
    </location>
</feature>
<keyword evidence="2 6" id="KW-0812">Transmembrane</keyword>
<comment type="subcellular location">
    <subcellularLocation>
        <location evidence="1">Membrane</location>
    </subcellularLocation>
</comment>
<feature type="transmembrane region" description="Helical" evidence="6">
    <location>
        <begin position="65"/>
        <end position="89"/>
    </location>
</feature>
<proteinExistence type="predicted"/>
<name>A0ABN8MSR7_9CNID</name>
<feature type="region of interest" description="Disordered" evidence="5">
    <location>
        <begin position="1"/>
        <end position="22"/>
    </location>
</feature>
<keyword evidence="4 6" id="KW-0472">Membrane</keyword>
<keyword evidence="9" id="KW-1185">Reference proteome</keyword>
<organism evidence="8 9">
    <name type="scientific">Porites lobata</name>
    <dbReference type="NCBI Taxonomy" id="104759"/>
    <lineage>
        <taxon>Eukaryota</taxon>
        <taxon>Metazoa</taxon>
        <taxon>Cnidaria</taxon>
        <taxon>Anthozoa</taxon>
        <taxon>Hexacorallia</taxon>
        <taxon>Scleractinia</taxon>
        <taxon>Fungiina</taxon>
        <taxon>Poritidae</taxon>
        <taxon>Porites</taxon>
    </lineage>
</organism>
<feature type="transmembrane region" description="Helical" evidence="6">
    <location>
        <begin position="152"/>
        <end position="172"/>
    </location>
</feature>
<feature type="transmembrane region" description="Helical" evidence="6">
    <location>
        <begin position="243"/>
        <end position="261"/>
    </location>
</feature>
<evidence type="ECO:0000256" key="3">
    <source>
        <dbReference type="ARBA" id="ARBA00022989"/>
    </source>
</evidence>
<feature type="compositionally biased region" description="Polar residues" evidence="5">
    <location>
        <begin position="1"/>
        <end position="11"/>
    </location>
</feature>
<feature type="transmembrane region" description="Helical" evidence="6">
    <location>
        <begin position="203"/>
        <end position="223"/>
    </location>
</feature>
<protein>
    <recommendedName>
        <fullName evidence="7">G-protein coupled receptors family 1 profile domain-containing protein</fullName>
    </recommendedName>
</protein>
<evidence type="ECO:0000256" key="6">
    <source>
        <dbReference type="SAM" id="Phobius"/>
    </source>
</evidence>
<feature type="transmembrane region" description="Helical" evidence="6">
    <location>
        <begin position="281"/>
        <end position="301"/>
    </location>
</feature>
<evidence type="ECO:0000313" key="9">
    <source>
        <dbReference type="Proteomes" id="UP001159405"/>
    </source>
</evidence>
<gene>
    <name evidence="8" type="ORF">PLOB_00000480</name>
</gene>
<comment type="caution">
    <text evidence="8">The sequence shown here is derived from an EMBL/GenBank/DDBJ whole genome shotgun (WGS) entry which is preliminary data.</text>
</comment>
<sequence>TNISNFNQSVETSSSPQTTSQPPPGLTIFTQVIYSVLASIALVGNTLVILVFIQDRKLLRKSYNILILSLAVADVLTAISLITNPAFVLGDAFPYPTNPILGDIFCRVIWSRTFLFQLVVFSGYICLALVTERWYAVMRPLKYSETFNKKRTLIYIFTVWLWSLVLCCSTFFEVQYVSSSPSMPCKWVMVWKQQRALVGSIQVFFKMVLPSFTMLILFIHMTYKAGQSTVVSAESKTKLRGKMTRMIGAACLLQIICFAPNQTNYALALAGITRLDSRLHHILSLLVFVNSCLNPFIYGLSNKNYRHGYQKIFVFLFCCGKFSRGSNEVAPSAYENGSTAHKDAQENFEITNVVFSERDNEQPKPA</sequence>
<dbReference type="PROSITE" id="PS50262">
    <property type="entry name" value="G_PROTEIN_RECEP_F1_2"/>
    <property type="match status" value="1"/>
</dbReference>
<evidence type="ECO:0000256" key="5">
    <source>
        <dbReference type="SAM" id="MobiDB-lite"/>
    </source>
</evidence>
<dbReference type="PANTHER" id="PTHR45698">
    <property type="entry name" value="TRACE AMINE-ASSOCIATED RECEPTOR 19N-RELATED"/>
    <property type="match status" value="1"/>
</dbReference>
<evidence type="ECO:0000256" key="1">
    <source>
        <dbReference type="ARBA" id="ARBA00004370"/>
    </source>
</evidence>
<accession>A0ABN8MSR7</accession>
<dbReference type="PRINTS" id="PR00237">
    <property type="entry name" value="GPCRRHODOPSN"/>
</dbReference>
<reference evidence="8 9" key="1">
    <citation type="submission" date="2022-05" db="EMBL/GenBank/DDBJ databases">
        <authorList>
            <consortium name="Genoscope - CEA"/>
            <person name="William W."/>
        </authorList>
    </citation>
    <scope>NUCLEOTIDE SEQUENCE [LARGE SCALE GENOMIC DNA]</scope>
</reference>
<dbReference type="EMBL" id="CALNXK010000001">
    <property type="protein sequence ID" value="CAH3032408.1"/>
    <property type="molecule type" value="Genomic_DNA"/>
</dbReference>
<dbReference type="Proteomes" id="UP001159405">
    <property type="component" value="Unassembled WGS sequence"/>
</dbReference>
<dbReference type="Gene3D" id="1.20.1070.10">
    <property type="entry name" value="Rhodopsin 7-helix transmembrane proteins"/>
    <property type="match status" value="1"/>
</dbReference>
<dbReference type="InterPro" id="IPR000276">
    <property type="entry name" value="GPCR_Rhodpsn"/>
</dbReference>
<dbReference type="SUPFAM" id="SSF81321">
    <property type="entry name" value="Family A G protein-coupled receptor-like"/>
    <property type="match status" value="1"/>
</dbReference>
<keyword evidence="3 6" id="KW-1133">Transmembrane helix</keyword>
<dbReference type="CDD" id="cd00637">
    <property type="entry name" value="7tm_classA_rhodopsin-like"/>
    <property type="match status" value="1"/>
</dbReference>
<evidence type="ECO:0000313" key="8">
    <source>
        <dbReference type="EMBL" id="CAH3032408.1"/>
    </source>
</evidence>
<feature type="domain" description="G-protein coupled receptors family 1 profile" evidence="7">
    <location>
        <begin position="44"/>
        <end position="298"/>
    </location>
</feature>